<dbReference type="Proteomes" id="UP001485043">
    <property type="component" value="Unassembled WGS sequence"/>
</dbReference>
<evidence type="ECO:0000256" key="1">
    <source>
        <dbReference type="SAM" id="MobiDB-lite"/>
    </source>
</evidence>
<proteinExistence type="predicted"/>
<feature type="non-terminal residue" evidence="2">
    <location>
        <position position="61"/>
    </location>
</feature>
<dbReference type="EMBL" id="JALJOV010000722">
    <property type="protein sequence ID" value="KAK9861651.1"/>
    <property type="molecule type" value="Genomic_DNA"/>
</dbReference>
<accession>A0AAW1SY13</accession>
<feature type="compositionally biased region" description="Polar residues" evidence="1">
    <location>
        <begin position="1"/>
        <end position="13"/>
    </location>
</feature>
<keyword evidence="3" id="KW-1185">Reference proteome</keyword>
<evidence type="ECO:0000313" key="3">
    <source>
        <dbReference type="Proteomes" id="UP001485043"/>
    </source>
</evidence>
<name>A0AAW1SY13_9CHLO</name>
<feature type="region of interest" description="Disordered" evidence="1">
    <location>
        <begin position="1"/>
        <end position="29"/>
    </location>
</feature>
<dbReference type="AlphaFoldDB" id="A0AAW1SY13"/>
<reference evidence="2 3" key="1">
    <citation type="journal article" date="2024" name="Nat. Commun.">
        <title>Phylogenomics reveals the evolutionary origins of lichenization in chlorophyte algae.</title>
        <authorList>
            <person name="Puginier C."/>
            <person name="Libourel C."/>
            <person name="Otte J."/>
            <person name="Skaloud P."/>
            <person name="Haon M."/>
            <person name="Grisel S."/>
            <person name="Petersen M."/>
            <person name="Berrin J.G."/>
            <person name="Delaux P.M."/>
            <person name="Dal Grande F."/>
            <person name="Keller J."/>
        </authorList>
    </citation>
    <scope>NUCLEOTIDE SEQUENCE [LARGE SCALE GENOMIC DNA]</scope>
    <source>
        <strain evidence="2 3">SAG 2523</strain>
    </source>
</reference>
<sequence length="61" mass="6663">MTTDADAPTSTRPQKLAKHSHERLEVPSRSPLEAKLHFLTREARPAAAGEAARPAIVHLPE</sequence>
<evidence type="ECO:0000313" key="2">
    <source>
        <dbReference type="EMBL" id="KAK9861651.1"/>
    </source>
</evidence>
<organism evidence="2 3">
    <name type="scientific">Apatococcus fuscideae</name>
    <dbReference type="NCBI Taxonomy" id="2026836"/>
    <lineage>
        <taxon>Eukaryota</taxon>
        <taxon>Viridiplantae</taxon>
        <taxon>Chlorophyta</taxon>
        <taxon>core chlorophytes</taxon>
        <taxon>Trebouxiophyceae</taxon>
        <taxon>Chlorellales</taxon>
        <taxon>Chlorellaceae</taxon>
        <taxon>Apatococcus</taxon>
    </lineage>
</organism>
<protein>
    <submittedName>
        <fullName evidence="2">Uncharacterized protein</fullName>
    </submittedName>
</protein>
<gene>
    <name evidence="2" type="ORF">WJX84_008395</name>
</gene>
<comment type="caution">
    <text evidence="2">The sequence shown here is derived from an EMBL/GenBank/DDBJ whole genome shotgun (WGS) entry which is preliminary data.</text>
</comment>